<accession>A0A8C5PSR8</accession>
<evidence type="ECO:0000256" key="3">
    <source>
        <dbReference type="ARBA" id="ARBA00023216"/>
    </source>
</evidence>
<dbReference type="InterPro" id="IPR018502">
    <property type="entry name" value="Annexin_repeat"/>
</dbReference>
<dbReference type="InterPro" id="IPR001464">
    <property type="entry name" value="Annexin"/>
</dbReference>
<dbReference type="PANTHER" id="PTHR10502">
    <property type="entry name" value="ANNEXIN"/>
    <property type="match status" value="1"/>
</dbReference>
<reference evidence="4" key="1">
    <citation type="submission" date="2025-08" db="UniProtKB">
        <authorList>
            <consortium name="Ensembl"/>
        </authorList>
    </citation>
    <scope>IDENTIFICATION</scope>
</reference>
<dbReference type="InterPro" id="IPR037104">
    <property type="entry name" value="Annexin_sf"/>
</dbReference>
<organism evidence="4 5">
    <name type="scientific">Leptobrachium leishanense</name>
    <name type="common">Leishan spiny toad</name>
    <dbReference type="NCBI Taxonomy" id="445787"/>
    <lineage>
        <taxon>Eukaryota</taxon>
        <taxon>Metazoa</taxon>
        <taxon>Chordata</taxon>
        <taxon>Craniata</taxon>
        <taxon>Vertebrata</taxon>
        <taxon>Euteleostomi</taxon>
        <taxon>Amphibia</taxon>
        <taxon>Batrachia</taxon>
        <taxon>Anura</taxon>
        <taxon>Pelobatoidea</taxon>
        <taxon>Megophryidae</taxon>
        <taxon>Leptobrachium</taxon>
    </lineage>
</organism>
<dbReference type="GO" id="GO:0005634">
    <property type="term" value="C:nucleus"/>
    <property type="evidence" value="ECO:0007669"/>
    <property type="project" value="TreeGrafter"/>
</dbReference>
<name>A0A8C5PSR8_9ANUR</name>
<dbReference type="GO" id="GO:0005737">
    <property type="term" value="C:cytoplasm"/>
    <property type="evidence" value="ECO:0007669"/>
    <property type="project" value="TreeGrafter"/>
</dbReference>
<dbReference type="AlphaFoldDB" id="A0A8C5PSR8"/>
<dbReference type="GO" id="GO:0005544">
    <property type="term" value="F:calcium-dependent phospholipid binding"/>
    <property type="evidence" value="ECO:0007669"/>
    <property type="project" value="InterPro"/>
</dbReference>
<protein>
    <submittedName>
        <fullName evidence="4">Uncharacterized protein</fullName>
    </submittedName>
</protein>
<dbReference type="SMART" id="SM00335">
    <property type="entry name" value="ANX"/>
    <property type="match status" value="2"/>
</dbReference>
<proteinExistence type="inferred from homology"/>
<dbReference type="PROSITE" id="PS51897">
    <property type="entry name" value="ANNEXIN_2"/>
    <property type="match status" value="2"/>
</dbReference>
<evidence type="ECO:0000256" key="1">
    <source>
        <dbReference type="ARBA" id="ARBA00007831"/>
    </source>
</evidence>
<dbReference type="PRINTS" id="PR00196">
    <property type="entry name" value="ANNEXIN"/>
</dbReference>
<reference evidence="4" key="2">
    <citation type="submission" date="2025-09" db="UniProtKB">
        <authorList>
            <consortium name="Ensembl"/>
        </authorList>
    </citation>
    <scope>IDENTIFICATION</scope>
</reference>
<dbReference type="GO" id="GO:0005886">
    <property type="term" value="C:plasma membrane"/>
    <property type="evidence" value="ECO:0007669"/>
    <property type="project" value="TreeGrafter"/>
</dbReference>
<dbReference type="Gene3D" id="1.10.220.10">
    <property type="entry name" value="Annexin"/>
    <property type="match status" value="2"/>
</dbReference>
<dbReference type="GO" id="GO:0005509">
    <property type="term" value="F:calcium ion binding"/>
    <property type="evidence" value="ECO:0007669"/>
    <property type="project" value="InterPro"/>
</dbReference>
<dbReference type="Pfam" id="PF00191">
    <property type="entry name" value="Annexin"/>
    <property type="match status" value="2"/>
</dbReference>
<comment type="similarity">
    <text evidence="1">Belongs to the annexin family.</text>
</comment>
<dbReference type="SUPFAM" id="SSF47874">
    <property type="entry name" value="Annexin"/>
    <property type="match status" value="1"/>
</dbReference>
<dbReference type="Ensembl" id="ENSLLET00000028308.1">
    <property type="protein sequence ID" value="ENSLLEP00000027245.1"/>
    <property type="gene ID" value="ENSLLEG00000017206.1"/>
</dbReference>
<dbReference type="Proteomes" id="UP000694569">
    <property type="component" value="Unplaced"/>
</dbReference>
<evidence type="ECO:0000256" key="2">
    <source>
        <dbReference type="ARBA" id="ARBA00022737"/>
    </source>
</evidence>
<dbReference type="GeneTree" id="ENSGT00940000160623"/>
<keyword evidence="5" id="KW-1185">Reference proteome</keyword>
<sequence>MTLVRAVSVECRGQKLDCRGSRRELEDRKRERRLKTSFSKSLDVKGSRDTGRYLDGELGSRDVVKMCIFQALWEACQRRTGEHKNMLQMILCNKSHQQLFMDFEQFQNVSGQDIADAISECFDGYFQQLLLAIVSCVRDKPSYFAYRLHRAIHDFGFHNKTVIRIMVARSEIDLMNIKQLYKERYGKSLHHDFKVIYTLLLVICN</sequence>
<dbReference type="GO" id="GO:0001786">
    <property type="term" value="F:phosphatidylserine binding"/>
    <property type="evidence" value="ECO:0007669"/>
    <property type="project" value="TreeGrafter"/>
</dbReference>
<keyword evidence="3" id="KW-0041">Annexin</keyword>
<evidence type="ECO:0000313" key="5">
    <source>
        <dbReference type="Proteomes" id="UP000694569"/>
    </source>
</evidence>
<dbReference type="GO" id="GO:0012506">
    <property type="term" value="C:vesicle membrane"/>
    <property type="evidence" value="ECO:0007669"/>
    <property type="project" value="TreeGrafter"/>
</dbReference>
<evidence type="ECO:0000313" key="4">
    <source>
        <dbReference type="Ensembl" id="ENSLLEP00000027245.1"/>
    </source>
</evidence>
<dbReference type="OrthoDB" id="37886at2759"/>
<keyword evidence="2" id="KW-0677">Repeat</keyword>
<dbReference type="PANTHER" id="PTHR10502:SF100">
    <property type="entry name" value="ANNEXIN A10"/>
    <property type="match status" value="1"/>
</dbReference>